<dbReference type="PANTHER" id="PTHR37461:SF1">
    <property type="entry name" value="ANTI-SIGMA-K FACTOR RSKA"/>
    <property type="match status" value="1"/>
</dbReference>
<feature type="coiled-coil region" evidence="1">
    <location>
        <begin position="111"/>
        <end position="145"/>
    </location>
</feature>
<dbReference type="EMBL" id="FPJE01000001">
    <property type="protein sequence ID" value="SFW12937.1"/>
    <property type="molecule type" value="Genomic_DNA"/>
</dbReference>
<name>A0A1K1LPX3_9FLAO</name>
<feature type="transmembrane region" description="Helical" evidence="2">
    <location>
        <begin position="88"/>
        <end position="108"/>
    </location>
</feature>
<evidence type="ECO:0000313" key="5">
    <source>
        <dbReference type="Proteomes" id="UP000182248"/>
    </source>
</evidence>
<dbReference type="Proteomes" id="UP000182248">
    <property type="component" value="Unassembled WGS sequence"/>
</dbReference>
<keyword evidence="5" id="KW-1185">Reference proteome</keyword>
<organism evidence="4 5">
    <name type="scientific">Sinomicrobium oceani</name>
    <dbReference type="NCBI Taxonomy" id="1150368"/>
    <lineage>
        <taxon>Bacteria</taxon>
        <taxon>Pseudomonadati</taxon>
        <taxon>Bacteroidota</taxon>
        <taxon>Flavobacteriia</taxon>
        <taxon>Flavobacteriales</taxon>
        <taxon>Flavobacteriaceae</taxon>
        <taxon>Sinomicrobium</taxon>
    </lineage>
</organism>
<dbReference type="RefSeq" id="WP_072315398.1">
    <property type="nucleotide sequence ID" value="NZ_FPJE01000001.1"/>
</dbReference>
<proteinExistence type="predicted"/>
<sequence length="263" mass="29539">MNTEEYIASGILELYVYGALTDAENREITRNLKQYPEIRTEVEEIEKVLIDLSGTMAPEDLEHLLQAIKTKLARRSAAIPVHAKRSPWLAYTGWAASVVLLIGLFLLFNQNSDLKNTLNDTKNKNIQLEIEIADTRNEVERTKTLLDVMRDPHMLKIPLEGQQAAPEAYAAIYWDKENHVAYVDAKGLPEPPEGMVYQIWSLKMDPLTPTSIGLLDKFASDDNKMFELRNANASEGFGITLEPEGGSKTPTMERLYTLGVVSS</sequence>
<dbReference type="GO" id="GO:0006417">
    <property type="term" value="P:regulation of translation"/>
    <property type="evidence" value="ECO:0007669"/>
    <property type="project" value="TreeGrafter"/>
</dbReference>
<dbReference type="Pfam" id="PF10099">
    <property type="entry name" value="RskA_C"/>
    <property type="match status" value="1"/>
</dbReference>
<evidence type="ECO:0000256" key="1">
    <source>
        <dbReference type="SAM" id="Coils"/>
    </source>
</evidence>
<gene>
    <name evidence="4" type="ORF">SAMN02927921_00160</name>
</gene>
<dbReference type="PANTHER" id="PTHR37461">
    <property type="entry name" value="ANTI-SIGMA-K FACTOR RSKA"/>
    <property type="match status" value="1"/>
</dbReference>
<keyword evidence="2" id="KW-0812">Transmembrane</keyword>
<evidence type="ECO:0000313" key="4">
    <source>
        <dbReference type="EMBL" id="SFW12937.1"/>
    </source>
</evidence>
<keyword evidence="1" id="KW-0175">Coiled coil</keyword>
<feature type="domain" description="Anti-sigma K factor RskA C-terminal" evidence="3">
    <location>
        <begin position="95"/>
        <end position="251"/>
    </location>
</feature>
<protein>
    <submittedName>
        <fullName evidence="4">Anti-sigma-K factor RskA</fullName>
    </submittedName>
</protein>
<dbReference type="InterPro" id="IPR018764">
    <property type="entry name" value="RskA_C"/>
</dbReference>
<dbReference type="InterPro" id="IPR051474">
    <property type="entry name" value="Anti-sigma-K/W_factor"/>
</dbReference>
<evidence type="ECO:0000256" key="2">
    <source>
        <dbReference type="SAM" id="Phobius"/>
    </source>
</evidence>
<dbReference type="STRING" id="1150368.SAMN02927921_00160"/>
<dbReference type="GO" id="GO:0005886">
    <property type="term" value="C:plasma membrane"/>
    <property type="evidence" value="ECO:0007669"/>
    <property type="project" value="InterPro"/>
</dbReference>
<accession>A0A1K1LPX3</accession>
<keyword evidence="2" id="KW-1133">Transmembrane helix</keyword>
<evidence type="ECO:0000259" key="3">
    <source>
        <dbReference type="Pfam" id="PF10099"/>
    </source>
</evidence>
<dbReference type="OrthoDB" id="1420916at2"/>
<keyword evidence="2" id="KW-0472">Membrane</keyword>
<dbReference type="GO" id="GO:0016989">
    <property type="term" value="F:sigma factor antagonist activity"/>
    <property type="evidence" value="ECO:0007669"/>
    <property type="project" value="TreeGrafter"/>
</dbReference>
<dbReference type="AlphaFoldDB" id="A0A1K1LPX3"/>
<reference evidence="4 5" key="1">
    <citation type="submission" date="2016-11" db="EMBL/GenBank/DDBJ databases">
        <authorList>
            <person name="Jaros S."/>
            <person name="Januszkiewicz K."/>
            <person name="Wedrychowicz H."/>
        </authorList>
    </citation>
    <scope>NUCLEOTIDE SEQUENCE [LARGE SCALE GENOMIC DNA]</scope>
    <source>
        <strain evidence="4 5">CGMCC 1.12145</strain>
    </source>
</reference>